<proteinExistence type="predicted"/>
<sequence>MSYGFIKKLDKLDKEVMLGIDPASLSITEDFDKTGLNNHCAFTTATNILKMMGFSEVTFDEIYRYIKSGPVLFMEPRVKKIIKNRKTSVKIKRKYFPKTMDMVKAIDEGHITAMLLIESIKSAHWVIVTGYAISMGEIYLKIFTNWYHELRYYKVNKGSKAVMSLEFYI</sequence>
<dbReference type="EMBL" id="CP096649">
    <property type="protein sequence ID" value="UQK59160.1"/>
    <property type="molecule type" value="Genomic_DNA"/>
</dbReference>
<dbReference type="Proteomes" id="UP000831151">
    <property type="component" value="Chromosome"/>
</dbReference>
<name>A0A9E7DJK7_9FIRM</name>
<organism evidence="1 2">
    <name type="scientific">Fenollaria massiliensis</name>
    <dbReference type="NCBI Taxonomy" id="938288"/>
    <lineage>
        <taxon>Bacteria</taxon>
        <taxon>Bacillati</taxon>
        <taxon>Bacillota</taxon>
        <taxon>Clostridia</taxon>
        <taxon>Eubacteriales</taxon>
        <taxon>Fenollaria</taxon>
    </lineage>
</organism>
<gene>
    <name evidence="1" type="ORF">M1R53_00385</name>
</gene>
<keyword evidence="2" id="KW-1185">Reference proteome</keyword>
<protein>
    <submittedName>
        <fullName evidence="1">Uncharacterized protein</fullName>
    </submittedName>
</protein>
<dbReference type="RefSeq" id="WP_249242672.1">
    <property type="nucleotide sequence ID" value="NZ_CP096649.1"/>
</dbReference>
<reference evidence="1" key="1">
    <citation type="submission" date="2022-04" db="EMBL/GenBank/DDBJ databases">
        <title>Complete genome sequences of Ezakiella coagulans and Fenollaria massiliensis.</title>
        <authorList>
            <person name="France M.T."/>
            <person name="Clifford J."/>
            <person name="Narina S."/>
            <person name="Rutt L."/>
            <person name="Ravel J."/>
        </authorList>
    </citation>
    <scope>NUCLEOTIDE SEQUENCE</scope>
    <source>
        <strain evidence="1">C0061C2</strain>
    </source>
</reference>
<accession>A0A9E7DJK7</accession>
<dbReference type="AlphaFoldDB" id="A0A9E7DJK7"/>
<evidence type="ECO:0000313" key="2">
    <source>
        <dbReference type="Proteomes" id="UP000831151"/>
    </source>
</evidence>
<dbReference type="KEGG" id="fms:M1R53_00385"/>
<evidence type="ECO:0000313" key="1">
    <source>
        <dbReference type="EMBL" id="UQK59160.1"/>
    </source>
</evidence>